<name>A0ABD6AAA9_9EURY</name>
<evidence type="ECO:0000313" key="2">
    <source>
        <dbReference type="Proteomes" id="UP001596547"/>
    </source>
</evidence>
<protein>
    <submittedName>
        <fullName evidence="1">DUF5807 family protein</fullName>
    </submittedName>
</protein>
<proteinExistence type="predicted"/>
<evidence type="ECO:0000313" key="1">
    <source>
        <dbReference type="EMBL" id="MFC7317310.1"/>
    </source>
</evidence>
<dbReference type="Pfam" id="PF19123">
    <property type="entry name" value="DUF5807"/>
    <property type="match status" value="1"/>
</dbReference>
<sequence>MDTARREFLAGERPDDVLMFLADEAVANPDGLLSIGEATDRGVVLVVPGDRGRSAFESAVGVDPMNFAGAAMGTEGEIAPDLTAGDCPSAHPDEPAGDHRVRFVFAFAEAANPEVGGLYAEGDVIHAYAACACGTTYSDRWVAGDRPVPEDGE</sequence>
<gene>
    <name evidence="1" type="ORF">ACFQPE_11005</name>
</gene>
<accession>A0ABD6AAA9</accession>
<comment type="caution">
    <text evidence="1">The sequence shown here is derived from an EMBL/GenBank/DDBJ whole genome shotgun (WGS) entry which is preliminary data.</text>
</comment>
<dbReference type="Proteomes" id="UP001596547">
    <property type="component" value="Unassembled WGS sequence"/>
</dbReference>
<keyword evidence="2" id="KW-1185">Reference proteome</keyword>
<dbReference type="EMBL" id="JBHTBF010000002">
    <property type="protein sequence ID" value="MFC7317310.1"/>
    <property type="molecule type" value="Genomic_DNA"/>
</dbReference>
<dbReference type="RefSeq" id="WP_276303441.1">
    <property type="nucleotide sequence ID" value="NZ_CP119992.1"/>
</dbReference>
<dbReference type="AlphaFoldDB" id="A0ABD6AAA9"/>
<dbReference type="InterPro" id="IPR043830">
    <property type="entry name" value="DUF5807"/>
</dbReference>
<dbReference type="GeneID" id="79316022"/>
<reference evidence="1 2" key="1">
    <citation type="journal article" date="2019" name="Int. J. Syst. Evol. Microbiol.">
        <title>The Global Catalogue of Microorganisms (GCM) 10K type strain sequencing project: providing services to taxonomists for standard genome sequencing and annotation.</title>
        <authorList>
            <consortium name="The Broad Institute Genomics Platform"/>
            <consortium name="The Broad Institute Genome Sequencing Center for Infectious Disease"/>
            <person name="Wu L."/>
            <person name="Ma J."/>
        </authorList>
    </citation>
    <scope>NUCLEOTIDE SEQUENCE [LARGE SCALE GENOMIC DNA]</scope>
    <source>
        <strain evidence="1 2">PSR21</strain>
    </source>
</reference>
<organism evidence="1 2">
    <name type="scientific">Halomarina halobia</name>
    <dbReference type="NCBI Taxonomy" id="3033386"/>
    <lineage>
        <taxon>Archaea</taxon>
        <taxon>Methanobacteriati</taxon>
        <taxon>Methanobacteriota</taxon>
        <taxon>Stenosarchaea group</taxon>
        <taxon>Halobacteria</taxon>
        <taxon>Halobacteriales</taxon>
        <taxon>Natronomonadaceae</taxon>
        <taxon>Halomarina</taxon>
    </lineage>
</organism>